<comment type="caution">
    <text evidence="1">The sequence shown here is derived from an EMBL/GenBank/DDBJ whole genome shotgun (WGS) entry which is preliminary data.</text>
</comment>
<evidence type="ECO:0000313" key="1">
    <source>
        <dbReference type="EMBL" id="GBR76684.1"/>
    </source>
</evidence>
<reference evidence="1 2" key="1">
    <citation type="journal article" date="2019" name="ISME J.">
        <title>Genome analyses of uncultured TG2/ZB3 bacteria in 'Margulisbacteria' specifically attached to ectosymbiotic spirochetes of protists in the termite gut.</title>
        <authorList>
            <person name="Utami Y.D."/>
            <person name="Kuwahara H."/>
            <person name="Igai K."/>
            <person name="Murakami T."/>
            <person name="Sugaya K."/>
            <person name="Morikawa T."/>
            <person name="Nagura Y."/>
            <person name="Yuki M."/>
            <person name="Deevong P."/>
            <person name="Inoue T."/>
            <person name="Kihara K."/>
            <person name="Lo N."/>
            <person name="Yamada A."/>
            <person name="Ohkuma M."/>
            <person name="Hongoh Y."/>
        </authorList>
    </citation>
    <scope>NUCLEOTIDE SEQUENCE [LARGE SCALE GENOMIC DNA]</scope>
    <source>
        <strain evidence="1">NkOx7-02</strain>
    </source>
</reference>
<name>A0A388TIE6_9BACT</name>
<protein>
    <submittedName>
        <fullName evidence="1">Toxin BrnT</fullName>
    </submittedName>
</protein>
<proteinExistence type="predicted"/>
<dbReference type="EMBL" id="BGZO01000040">
    <property type="protein sequence ID" value="GBR76684.1"/>
    <property type="molecule type" value="Genomic_DNA"/>
</dbReference>
<dbReference type="InterPro" id="IPR038573">
    <property type="entry name" value="BrnT_sf"/>
</dbReference>
<dbReference type="Proteomes" id="UP000275925">
    <property type="component" value="Unassembled WGS sequence"/>
</dbReference>
<keyword evidence="2" id="KW-1185">Reference proteome</keyword>
<organism evidence="1 2">
    <name type="scientific">Candidatus Termititenax persephonae</name>
    <dbReference type="NCBI Taxonomy" id="2218525"/>
    <lineage>
        <taxon>Bacteria</taxon>
        <taxon>Bacillati</taxon>
        <taxon>Candidatus Margulisiibacteriota</taxon>
        <taxon>Candidatus Termititenacia</taxon>
        <taxon>Candidatus Termititenacales</taxon>
        <taxon>Candidatus Termititenacaceae</taxon>
        <taxon>Candidatus Termititenax</taxon>
    </lineage>
</organism>
<dbReference type="Gene3D" id="3.10.450.530">
    <property type="entry name" value="Ribonuclease toxin, BrnT, of type II toxin-antitoxin system"/>
    <property type="match status" value="1"/>
</dbReference>
<accession>A0A388TIE6</accession>
<evidence type="ECO:0000313" key="2">
    <source>
        <dbReference type="Proteomes" id="UP000275925"/>
    </source>
</evidence>
<dbReference type="Pfam" id="PF04365">
    <property type="entry name" value="BrnT_toxin"/>
    <property type="match status" value="1"/>
</dbReference>
<sequence>MEDELILRDFEWDEQKNEANIINRGLDFEFASLIFLDNDRLRYNDNRKNYGELRYQTIGKAFESILFVAYTIRGSKIRIISARQANKKERSIYENSKENY</sequence>
<gene>
    <name evidence="1" type="primary">brnT</name>
    <name evidence="1" type="ORF">NO2_1195</name>
</gene>
<dbReference type="InterPro" id="IPR007460">
    <property type="entry name" value="BrnT_toxin"/>
</dbReference>
<dbReference type="AlphaFoldDB" id="A0A388TIE6"/>